<dbReference type="InterPro" id="IPR003439">
    <property type="entry name" value="ABC_transporter-like_ATP-bd"/>
</dbReference>
<comment type="caution">
    <text evidence="6">The sequence shown here is derived from an EMBL/GenBank/DDBJ whole genome shotgun (WGS) entry which is preliminary data.</text>
</comment>
<dbReference type="Pfam" id="PF08402">
    <property type="entry name" value="TOBE_2"/>
    <property type="match status" value="1"/>
</dbReference>
<dbReference type="SMART" id="SM00382">
    <property type="entry name" value="AAA"/>
    <property type="match status" value="1"/>
</dbReference>
<dbReference type="EMBL" id="BSFH01000005">
    <property type="protein sequence ID" value="GLK62704.1"/>
    <property type="molecule type" value="Genomic_DNA"/>
</dbReference>
<dbReference type="Pfam" id="PF00005">
    <property type="entry name" value="ABC_tran"/>
    <property type="match status" value="1"/>
</dbReference>
<dbReference type="GO" id="GO:0016887">
    <property type="term" value="F:ATP hydrolysis activity"/>
    <property type="evidence" value="ECO:0007669"/>
    <property type="project" value="InterPro"/>
</dbReference>
<evidence type="ECO:0000259" key="5">
    <source>
        <dbReference type="PROSITE" id="PS50893"/>
    </source>
</evidence>
<evidence type="ECO:0000256" key="3">
    <source>
        <dbReference type="ARBA" id="ARBA00022741"/>
    </source>
</evidence>
<evidence type="ECO:0000313" key="6">
    <source>
        <dbReference type="EMBL" id="GLK62704.1"/>
    </source>
</evidence>
<reference evidence="6" key="1">
    <citation type="journal article" date="2014" name="Int. J. Syst. Evol. Microbiol.">
        <title>Complete genome sequence of Corynebacterium casei LMG S-19264T (=DSM 44701T), isolated from a smear-ripened cheese.</title>
        <authorList>
            <consortium name="US DOE Joint Genome Institute (JGI-PGF)"/>
            <person name="Walter F."/>
            <person name="Albersmeier A."/>
            <person name="Kalinowski J."/>
            <person name="Ruckert C."/>
        </authorList>
    </citation>
    <scope>NUCLEOTIDE SEQUENCE</scope>
    <source>
        <strain evidence="6">VKM B-2222</strain>
    </source>
</reference>
<dbReference type="InterPro" id="IPR008995">
    <property type="entry name" value="Mo/tungstate-bd_C_term_dom"/>
</dbReference>
<keyword evidence="4 6" id="KW-0067">ATP-binding</keyword>
<proteinExistence type="inferred from homology"/>
<dbReference type="SUPFAM" id="SSF52540">
    <property type="entry name" value="P-loop containing nucleoside triphosphate hydrolases"/>
    <property type="match status" value="1"/>
</dbReference>
<dbReference type="InterPro" id="IPR015855">
    <property type="entry name" value="ABC_transpr_MalK-like"/>
</dbReference>
<comment type="similarity">
    <text evidence="1">Belongs to the ABC transporter superfamily.</text>
</comment>
<dbReference type="InterPro" id="IPR012340">
    <property type="entry name" value="NA-bd_OB-fold"/>
</dbReference>
<dbReference type="InterPro" id="IPR047641">
    <property type="entry name" value="ABC_transpr_MalK/UgpC-like"/>
</dbReference>
<protein>
    <submittedName>
        <fullName evidence="6">Sugar ABC transporter ATP-binding protein</fullName>
    </submittedName>
</protein>
<name>A0AAD3NW01_9RHOB</name>
<dbReference type="GO" id="GO:1990060">
    <property type="term" value="C:maltose transport complex"/>
    <property type="evidence" value="ECO:0007669"/>
    <property type="project" value="TreeGrafter"/>
</dbReference>
<keyword evidence="3" id="KW-0547">Nucleotide-binding</keyword>
<sequence>MGALTLSQVTKSFGATQVIRGVDLNVENGEFCVFVGPSGCGKSTLLRMIAGLEDVTSGDVTIHGARVNDLAPARREIAMVFQSYALYPHLTVRDNMGLALKQAGTPRVQIEQATEKAAEMLDLSHLLERRPAELSGGQRQRVAIGRAIVRRPKLFLFDEPLSNLDAALRVQTRIEIARLHRELGATMIYVTHDQVEAMTLADKIVVLRGGVVEQVGRPMDLYNDPDNTFVAGFIGSPQMNFLKAGKLGLRSDTLGIRPEHLEPGSGQISGRVSHVEKLGGETLVYVATEDHGLLTVRQFGEQDYAVDEEVGLSFDPNRAFHFDAEGKRLR</sequence>
<keyword evidence="2" id="KW-0813">Transport</keyword>
<dbReference type="PANTHER" id="PTHR43875:SF3">
    <property type="entry name" value="MALTOSE_MALTODEXTRIN IMPORT ATP-BINDING PROTEIN MALK"/>
    <property type="match status" value="1"/>
</dbReference>
<dbReference type="AlphaFoldDB" id="A0AAD3NW01"/>
<feature type="domain" description="ABC transporter" evidence="5">
    <location>
        <begin position="4"/>
        <end position="234"/>
    </location>
</feature>
<dbReference type="GO" id="GO:0015423">
    <property type="term" value="F:ABC-type maltose transporter activity"/>
    <property type="evidence" value="ECO:0007669"/>
    <property type="project" value="TreeGrafter"/>
</dbReference>
<evidence type="ECO:0000256" key="1">
    <source>
        <dbReference type="ARBA" id="ARBA00005417"/>
    </source>
</evidence>
<dbReference type="PANTHER" id="PTHR43875">
    <property type="entry name" value="MALTODEXTRIN IMPORT ATP-BINDING PROTEIN MSMX"/>
    <property type="match status" value="1"/>
</dbReference>
<reference evidence="6" key="2">
    <citation type="submission" date="2023-01" db="EMBL/GenBank/DDBJ databases">
        <authorList>
            <person name="Sun Q."/>
            <person name="Evtushenko L."/>
        </authorList>
    </citation>
    <scope>NUCLEOTIDE SEQUENCE</scope>
    <source>
        <strain evidence="6">VKM B-2222</strain>
    </source>
</reference>
<dbReference type="NCBIfam" id="NF008653">
    <property type="entry name" value="PRK11650.1"/>
    <property type="match status" value="1"/>
</dbReference>
<dbReference type="InterPro" id="IPR017871">
    <property type="entry name" value="ABC_transporter-like_CS"/>
</dbReference>
<accession>A0AAD3NW01</accession>
<evidence type="ECO:0000256" key="2">
    <source>
        <dbReference type="ARBA" id="ARBA00022448"/>
    </source>
</evidence>
<dbReference type="CDD" id="cd03301">
    <property type="entry name" value="ABC_MalK_N"/>
    <property type="match status" value="1"/>
</dbReference>
<dbReference type="RefSeq" id="WP_010393260.1">
    <property type="nucleotide sequence ID" value="NZ_BSFH01000005.1"/>
</dbReference>
<dbReference type="InterPro" id="IPR003593">
    <property type="entry name" value="AAA+_ATPase"/>
</dbReference>
<evidence type="ECO:0000313" key="7">
    <source>
        <dbReference type="Proteomes" id="UP001143349"/>
    </source>
</evidence>
<dbReference type="SUPFAM" id="SSF50331">
    <property type="entry name" value="MOP-like"/>
    <property type="match status" value="1"/>
</dbReference>
<dbReference type="InterPro" id="IPR027417">
    <property type="entry name" value="P-loop_NTPase"/>
</dbReference>
<dbReference type="Gene3D" id="3.40.50.300">
    <property type="entry name" value="P-loop containing nucleotide triphosphate hydrolases"/>
    <property type="match status" value="1"/>
</dbReference>
<dbReference type="Gene3D" id="2.40.50.140">
    <property type="entry name" value="Nucleic acid-binding proteins"/>
    <property type="match status" value="1"/>
</dbReference>
<dbReference type="PROSITE" id="PS50893">
    <property type="entry name" value="ABC_TRANSPORTER_2"/>
    <property type="match status" value="1"/>
</dbReference>
<keyword evidence="7" id="KW-1185">Reference proteome</keyword>
<evidence type="ECO:0000256" key="4">
    <source>
        <dbReference type="ARBA" id="ARBA00022840"/>
    </source>
</evidence>
<dbReference type="Gene3D" id="2.40.50.100">
    <property type="match status" value="1"/>
</dbReference>
<dbReference type="GO" id="GO:0005524">
    <property type="term" value="F:ATP binding"/>
    <property type="evidence" value="ECO:0007669"/>
    <property type="project" value="UniProtKB-KW"/>
</dbReference>
<dbReference type="InterPro" id="IPR013611">
    <property type="entry name" value="Transp-assoc_OB_typ2"/>
</dbReference>
<gene>
    <name evidence="6" type="ORF">GCM10017635_01720</name>
</gene>
<dbReference type="PROSITE" id="PS00211">
    <property type="entry name" value="ABC_TRANSPORTER_1"/>
    <property type="match status" value="1"/>
</dbReference>
<dbReference type="FunFam" id="3.40.50.300:FF:000042">
    <property type="entry name" value="Maltose/maltodextrin ABC transporter, ATP-binding protein"/>
    <property type="match status" value="1"/>
</dbReference>
<dbReference type="Proteomes" id="UP001143349">
    <property type="component" value="Unassembled WGS sequence"/>
</dbReference>
<organism evidence="6 7">
    <name type="scientific">Paracoccus kondratievae</name>
    <dbReference type="NCBI Taxonomy" id="135740"/>
    <lineage>
        <taxon>Bacteria</taxon>
        <taxon>Pseudomonadati</taxon>
        <taxon>Pseudomonadota</taxon>
        <taxon>Alphaproteobacteria</taxon>
        <taxon>Rhodobacterales</taxon>
        <taxon>Paracoccaceae</taxon>
        <taxon>Paracoccus</taxon>
    </lineage>
</organism>
<dbReference type="GO" id="GO:0055052">
    <property type="term" value="C:ATP-binding cassette (ABC) transporter complex, substrate-binding subunit-containing"/>
    <property type="evidence" value="ECO:0007669"/>
    <property type="project" value="TreeGrafter"/>
</dbReference>